<comment type="caution">
    <text evidence="2">The sequence shown here is derived from an EMBL/GenBank/DDBJ whole genome shotgun (WGS) entry which is preliminary data.</text>
</comment>
<keyword evidence="3" id="KW-1185">Reference proteome</keyword>
<feature type="region of interest" description="Disordered" evidence="1">
    <location>
        <begin position="226"/>
        <end position="254"/>
    </location>
</feature>
<gene>
    <name evidence="2" type="ORF">FLAG1_11370</name>
</gene>
<dbReference type="EMBL" id="JXCE01000840">
    <property type="protein sequence ID" value="KPA35896.1"/>
    <property type="molecule type" value="Genomic_DNA"/>
</dbReference>
<dbReference type="AlphaFoldDB" id="A0A0M9EMV0"/>
<feature type="compositionally biased region" description="Basic and acidic residues" evidence="1">
    <location>
        <begin position="229"/>
        <end position="241"/>
    </location>
</feature>
<organism evidence="2 3">
    <name type="scientific">Fusarium langsethiae</name>
    <dbReference type="NCBI Taxonomy" id="179993"/>
    <lineage>
        <taxon>Eukaryota</taxon>
        <taxon>Fungi</taxon>
        <taxon>Dikarya</taxon>
        <taxon>Ascomycota</taxon>
        <taxon>Pezizomycotina</taxon>
        <taxon>Sordariomycetes</taxon>
        <taxon>Hypocreomycetidae</taxon>
        <taxon>Hypocreales</taxon>
        <taxon>Nectriaceae</taxon>
        <taxon>Fusarium</taxon>
    </lineage>
</organism>
<evidence type="ECO:0000313" key="2">
    <source>
        <dbReference type="EMBL" id="KPA35896.1"/>
    </source>
</evidence>
<sequence length="273" mass="31753">MFLHKGSCEIKHDRIPGLQQPLTRGHFVQACKDHNKLPTDDVLLKVEKEVLEKHLPQLKQLFKRYDVEKLFAVSVLHRHFEVRDGFNLVGRTKTLNGRHCYWTRRVANDTLNSSEVCAQKLILDEPNGWVPCEFRESSAPDPSQVYPEFFLELSNYLKEHDLTSTFGLEYIVPELHSFHTLEFRLPNDELLHVQLAPTEVASLRANDVTVTTVWRFSDQGFSENFCIPDENKTHPDPDPPKPPKSRSRSQEPQISIDNLFRDQYPWIRKVVEA</sequence>
<accession>A0A0M9EMV0</accession>
<dbReference type="Proteomes" id="UP000037904">
    <property type="component" value="Unassembled WGS sequence"/>
</dbReference>
<proteinExistence type="predicted"/>
<name>A0A0M9EMV0_FUSLA</name>
<evidence type="ECO:0000256" key="1">
    <source>
        <dbReference type="SAM" id="MobiDB-lite"/>
    </source>
</evidence>
<protein>
    <submittedName>
        <fullName evidence="2">Uncharacterized protein</fullName>
    </submittedName>
</protein>
<reference evidence="2 3" key="1">
    <citation type="submission" date="2015-04" db="EMBL/GenBank/DDBJ databases">
        <title>The draft genome sequence of Fusarium langsethiae, a T-2/HT-2 mycotoxin producer.</title>
        <authorList>
            <person name="Lysoe E."/>
            <person name="Divon H.H."/>
            <person name="Terzi V."/>
            <person name="Orru L."/>
            <person name="Lamontanara A."/>
            <person name="Kolseth A.-K."/>
            <person name="Frandsen R.J."/>
            <person name="Nielsen K."/>
            <person name="Thrane U."/>
        </authorList>
    </citation>
    <scope>NUCLEOTIDE SEQUENCE [LARGE SCALE GENOMIC DNA]</scope>
    <source>
        <strain evidence="2 3">Fl201059</strain>
    </source>
</reference>
<evidence type="ECO:0000313" key="3">
    <source>
        <dbReference type="Proteomes" id="UP000037904"/>
    </source>
</evidence>